<accession>A0A1I6S485</accession>
<sequence>MSVHPSQMEFDFAAPVAVPVSLPPRRSAAEERRRQCRGEMSYHAGLAAETQVAADYERRGYPLLRRRWRGRSGEIDLVFRDGEGFVFVEVKASRSFDQALEHLRWRQIRRLQKSAEEFVGTQPLGALSAMRFDVALLDRHGMIRVIEKAFGP</sequence>
<protein>
    <recommendedName>
        <fullName evidence="2">UPF0102 protein SAMN04488050_104112</fullName>
    </recommendedName>
</protein>
<keyword evidence="4" id="KW-1185">Reference proteome</keyword>
<dbReference type="Pfam" id="PF02021">
    <property type="entry name" value="UPF0102"/>
    <property type="match status" value="1"/>
</dbReference>
<dbReference type="Proteomes" id="UP000199392">
    <property type="component" value="Unassembled WGS sequence"/>
</dbReference>
<dbReference type="AlphaFoldDB" id="A0A1I6S485"/>
<keyword evidence="3" id="KW-0540">Nuclease</keyword>
<dbReference type="GO" id="GO:0004519">
    <property type="term" value="F:endonuclease activity"/>
    <property type="evidence" value="ECO:0007669"/>
    <property type="project" value="UniProtKB-KW"/>
</dbReference>
<dbReference type="OrthoDB" id="9812968at2"/>
<dbReference type="InterPro" id="IPR011856">
    <property type="entry name" value="tRNA_endonuc-like_dom_sf"/>
</dbReference>
<evidence type="ECO:0000256" key="1">
    <source>
        <dbReference type="ARBA" id="ARBA00006738"/>
    </source>
</evidence>
<keyword evidence="3" id="KW-0378">Hydrolase</keyword>
<dbReference type="GO" id="GO:0003676">
    <property type="term" value="F:nucleic acid binding"/>
    <property type="evidence" value="ECO:0007669"/>
    <property type="project" value="InterPro"/>
</dbReference>
<gene>
    <name evidence="3" type="ORF">SAMN04488050_104112</name>
</gene>
<evidence type="ECO:0000313" key="4">
    <source>
        <dbReference type="Proteomes" id="UP000199392"/>
    </source>
</evidence>
<keyword evidence="3" id="KW-0255">Endonuclease</keyword>
<organism evidence="3 4">
    <name type="scientific">Alloyangia pacifica</name>
    <dbReference type="NCBI Taxonomy" id="311180"/>
    <lineage>
        <taxon>Bacteria</taxon>
        <taxon>Pseudomonadati</taxon>
        <taxon>Pseudomonadota</taxon>
        <taxon>Alphaproteobacteria</taxon>
        <taxon>Rhodobacterales</taxon>
        <taxon>Roseobacteraceae</taxon>
        <taxon>Alloyangia</taxon>
    </lineage>
</organism>
<proteinExistence type="inferred from homology"/>
<dbReference type="InterPro" id="IPR003509">
    <property type="entry name" value="UPF0102_YraN-like"/>
</dbReference>
<comment type="similarity">
    <text evidence="1 2">Belongs to the UPF0102 family.</text>
</comment>
<evidence type="ECO:0000256" key="2">
    <source>
        <dbReference type="HAMAP-Rule" id="MF_00048"/>
    </source>
</evidence>
<dbReference type="EMBL" id="FOZW01000004">
    <property type="protein sequence ID" value="SFS71761.1"/>
    <property type="molecule type" value="Genomic_DNA"/>
</dbReference>
<dbReference type="InterPro" id="IPR011335">
    <property type="entry name" value="Restrct_endonuc-II-like"/>
</dbReference>
<dbReference type="PANTHER" id="PTHR34039">
    <property type="entry name" value="UPF0102 PROTEIN YRAN"/>
    <property type="match status" value="1"/>
</dbReference>
<dbReference type="Gene3D" id="3.40.1350.10">
    <property type="match status" value="1"/>
</dbReference>
<reference evidence="4" key="1">
    <citation type="submission" date="2016-10" db="EMBL/GenBank/DDBJ databases">
        <authorList>
            <person name="Varghese N."/>
            <person name="Submissions S."/>
        </authorList>
    </citation>
    <scope>NUCLEOTIDE SEQUENCE [LARGE SCALE GENOMIC DNA]</scope>
    <source>
        <strain evidence="4">DSM 26894</strain>
    </source>
</reference>
<dbReference type="STRING" id="311180.SAMN04488050_104112"/>
<dbReference type="PANTHER" id="PTHR34039:SF1">
    <property type="entry name" value="UPF0102 PROTEIN YRAN"/>
    <property type="match status" value="1"/>
</dbReference>
<dbReference type="SUPFAM" id="SSF52980">
    <property type="entry name" value="Restriction endonuclease-like"/>
    <property type="match status" value="1"/>
</dbReference>
<evidence type="ECO:0000313" key="3">
    <source>
        <dbReference type="EMBL" id="SFS71761.1"/>
    </source>
</evidence>
<name>A0A1I6S485_9RHOB</name>
<dbReference type="HAMAP" id="MF_00048">
    <property type="entry name" value="UPF0102"/>
    <property type="match status" value="1"/>
</dbReference>